<dbReference type="AlphaFoldDB" id="A0A917EFL9"/>
<dbReference type="Pfam" id="PF03358">
    <property type="entry name" value="FMN_red"/>
    <property type="match status" value="1"/>
</dbReference>
<dbReference type="GO" id="GO:0010181">
    <property type="term" value="F:FMN binding"/>
    <property type="evidence" value="ECO:0007669"/>
    <property type="project" value="TreeGrafter"/>
</dbReference>
<gene>
    <name evidence="2" type="primary">yieF</name>
    <name evidence="2" type="ORF">GCM10011360_16160</name>
</gene>
<organism evidence="2 3">
    <name type="scientific">Primorskyibacter flagellatus</name>
    <dbReference type="NCBI Taxonomy" id="1387277"/>
    <lineage>
        <taxon>Bacteria</taxon>
        <taxon>Pseudomonadati</taxon>
        <taxon>Pseudomonadota</taxon>
        <taxon>Alphaproteobacteria</taxon>
        <taxon>Rhodobacterales</taxon>
        <taxon>Roseobacteraceae</taxon>
        <taxon>Primorskyibacter</taxon>
    </lineage>
</organism>
<comment type="caution">
    <text evidence="2">The sequence shown here is derived from an EMBL/GenBank/DDBJ whole genome shotgun (WGS) entry which is preliminary data.</text>
</comment>
<protein>
    <submittedName>
        <fullName evidence="2">NAD(P)H dehydrogenase (Quinone)</fullName>
    </submittedName>
</protein>
<proteinExistence type="predicted"/>
<dbReference type="EMBL" id="BMFJ01000001">
    <property type="protein sequence ID" value="GGE28771.1"/>
    <property type="molecule type" value="Genomic_DNA"/>
</dbReference>
<dbReference type="PROSITE" id="PS51257">
    <property type="entry name" value="PROKAR_LIPOPROTEIN"/>
    <property type="match status" value="1"/>
</dbReference>
<dbReference type="RefSeq" id="WP_188477145.1">
    <property type="nucleotide sequence ID" value="NZ_BMFJ01000001.1"/>
</dbReference>
<dbReference type="Gene3D" id="3.40.50.360">
    <property type="match status" value="1"/>
</dbReference>
<dbReference type="PANTHER" id="PTHR30543:SF21">
    <property type="entry name" value="NAD(P)H-DEPENDENT FMN REDUCTASE LOT6"/>
    <property type="match status" value="1"/>
</dbReference>
<evidence type="ECO:0000313" key="2">
    <source>
        <dbReference type="EMBL" id="GGE28771.1"/>
    </source>
</evidence>
<accession>A0A917EFL9</accession>
<dbReference type="GO" id="GO:0005829">
    <property type="term" value="C:cytosol"/>
    <property type="evidence" value="ECO:0007669"/>
    <property type="project" value="TreeGrafter"/>
</dbReference>
<dbReference type="InterPro" id="IPR005025">
    <property type="entry name" value="FMN_Rdtase-like_dom"/>
</dbReference>
<sequence>MKVLAISGSARRASTNTALLHGLAACAPDGVRVEVWAGVAGLPVFNPDEEGDRTPVPVREFAAQVAAADAIVVSCPEYVHALPGGFKNAIDWLVSREEIIGKPVALLHASHRGEDVLADLRRVLATVTEHFWTDVFLTVPVLRKTPEEIGAMCRAPEQAAALAEFLTSLQRRVASAAVAD</sequence>
<dbReference type="SUPFAM" id="SSF52218">
    <property type="entry name" value="Flavoproteins"/>
    <property type="match status" value="1"/>
</dbReference>
<dbReference type="InterPro" id="IPR050712">
    <property type="entry name" value="NAD(P)H-dep_reductase"/>
</dbReference>
<feature type="domain" description="NADPH-dependent FMN reductase-like" evidence="1">
    <location>
        <begin position="1"/>
        <end position="126"/>
    </location>
</feature>
<dbReference type="InterPro" id="IPR029039">
    <property type="entry name" value="Flavoprotein-like_sf"/>
</dbReference>
<reference evidence="3" key="1">
    <citation type="journal article" date="2019" name="Int. J. Syst. Evol. Microbiol.">
        <title>The Global Catalogue of Microorganisms (GCM) 10K type strain sequencing project: providing services to taxonomists for standard genome sequencing and annotation.</title>
        <authorList>
            <consortium name="The Broad Institute Genomics Platform"/>
            <consortium name="The Broad Institute Genome Sequencing Center for Infectious Disease"/>
            <person name="Wu L."/>
            <person name="Ma J."/>
        </authorList>
    </citation>
    <scope>NUCLEOTIDE SEQUENCE [LARGE SCALE GENOMIC DNA]</scope>
    <source>
        <strain evidence="3">CGMCC 1.12664</strain>
    </source>
</reference>
<evidence type="ECO:0000313" key="3">
    <source>
        <dbReference type="Proteomes" id="UP000612855"/>
    </source>
</evidence>
<name>A0A917EFL9_9RHOB</name>
<dbReference type="PANTHER" id="PTHR30543">
    <property type="entry name" value="CHROMATE REDUCTASE"/>
    <property type="match status" value="1"/>
</dbReference>
<dbReference type="GO" id="GO:0016491">
    <property type="term" value="F:oxidoreductase activity"/>
    <property type="evidence" value="ECO:0007669"/>
    <property type="project" value="InterPro"/>
</dbReference>
<dbReference type="Proteomes" id="UP000612855">
    <property type="component" value="Unassembled WGS sequence"/>
</dbReference>
<keyword evidence="3" id="KW-1185">Reference proteome</keyword>
<evidence type="ECO:0000259" key="1">
    <source>
        <dbReference type="Pfam" id="PF03358"/>
    </source>
</evidence>